<evidence type="ECO:0000313" key="2">
    <source>
        <dbReference type="Proteomes" id="UP000515369"/>
    </source>
</evidence>
<dbReference type="SUPFAM" id="SSF141694">
    <property type="entry name" value="AF2212/PG0164-like"/>
    <property type="match status" value="1"/>
</dbReference>
<dbReference type="KEGG" id="sfol:H3H32_36060"/>
<dbReference type="InterPro" id="IPR037079">
    <property type="entry name" value="AF2212/PG0164-like_sf"/>
</dbReference>
<reference evidence="1 2" key="1">
    <citation type="submission" date="2020-07" db="EMBL/GenBank/DDBJ databases">
        <title>Spirosoma foliorum sp. nov., isolated from the leaves on the Nejang mountain Korea, Republic of.</title>
        <authorList>
            <person name="Ho H."/>
            <person name="Lee Y.-J."/>
            <person name="Nurcahyanto D.-A."/>
            <person name="Kim S.-G."/>
        </authorList>
    </citation>
    <scope>NUCLEOTIDE SEQUENCE [LARGE SCALE GENOMIC DNA]</scope>
    <source>
        <strain evidence="1 2">PL0136</strain>
    </source>
</reference>
<sequence length="175" mass="19623">MPSFTTTLQKFGEKGDKTRWTYIEIPVAISDELKPGQKKSFRVKGTLDNYPIKLVALLPMGRSINPDGGFMMPINATMRRGIGKEEEGTQIKVTLEVDNDPLPQSADLLDCLEDDPTALANFRKLSPSHQNYFSNWIEDAKTIDTKTKRLTQAVTGLSLGMNFGEMIRHFKPGFI</sequence>
<dbReference type="Proteomes" id="UP000515369">
    <property type="component" value="Chromosome"/>
</dbReference>
<organism evidence="1 2">
    <name type="scientific">Spirosoma foliorum</name>
    <dbReference type="NCBI Taxonomy" id="2710596"/>
    <lineage>
        <taxon>Bacteria</taxon>
        <taxon>Pseudomonadati</taxon>
        <taxon>Bacteroidota</taxon>
        <taxon>Cytophagia</taxon>
        <taxon>Cytophagales</taxon>
        <taxon>Cytophagaceae</taxon>
        <taxon>Spirosoma</taxon>
    </lineage>
</organism>
<dbReference type="Gene3D" id="2.40.30.100">
    <property type="entry name" value="AF2212/PG0164-like"/>
    <property type="match status" value="1"/>
</dbReference>
<name>A0A7G5GWI4_9BACT</name>
<proteinExistence type="predicted"/>
<dbReference type="Pfam" id="PF08922">
    <property type="entry name" value="DUF1905"/>
    <property type="match status" value="1"/>
</dbReference>
<dbReference type="InterPro" id="IPR015018">
    <property type="entry name" value="DUF1905"/>
</dbReference>
<protein>
    <submittedName>
        <fullName evidence="1">DUF1905 domain-containing protein</fullName>
    </submittedName>
</protein>
<accession>A0A7G5GWI4</accession>
<dbReference type="RefSeq" id="WP_182460512.1">
    <property type="nucleotide sequence ID" value="NZ_CP059732.1"/>
</dbReference>
<dbReference type="EMBL" id="CP059732">
    <property type="protein sequence ID" value="QMW03226.1"/>
    <property type="molecule type" value="Genomic_DNA"/>
</dbReference>
<evidence type="ECO:0000313" key="1">
    <source>
        <dbReference type="EMBL" id="QMW03226.1"/>
    </source>
</evidence>
<dbReference type="Pfam" id="PF13376">
    <property type="entry name" value="OmdA"/>
    <property type="match status" value="1"/>
</dbReference>
<keyword evidence="2" id="KW-1185">Reference proteome</keyword>
<dbReference type="AlphaFoldDB" id="A0A7G5GWI4"/>
<gene>
    <name evidence="1" type="ORF">H3H32_36060</name>
</gene>